<dbReference type="InterPro" id="IPR010493">
    <property type="entry name" value="Ser_AcTrfase_N"/>
</dbReference>
<dbReference type="SUPFAM" id="SSF51161">
    <property type="entry name" value="Trimeric LpxA-like enzymes"/>
    <property type="match status" value="1"/>
</dbReference>
<dbReference type="CDD" id="cd03354">
    <property type="entry name" value="LbH_SAT"/>
    <property type="match status" value="1"/>
</dbReference>
<evidence type="ECO:0000256" key="3">
    <source>
        <dbReference type="ARBA" id="ARBA00022679"/>
    </source>
</evidence>
<evidence type="ECO:0000313" key="6">
    <source>
        <dbReference type="EMBL" id="MFD1332086.1"/>
    </source>
</evidence>
<reference evidence="7" key="1">
    <citation type="journal article" date="2019" name="Int. J. Syst. Evol. Microbiol.">
        <title>The Global Catalogue of Microorganisms (GCM) 10K type strain sequencing project: providing services to taxonomists for standard genome sequencing and annotation.</title>
        <authorList>
            <consortium name="The Broad Institute Genomics Platform"/>
            <consortium name="The Broad Institute Genome Sequencing Center for Infectious Disease"/>
            <person name="Wu L."/>
            <person name="Ma J."/>
        </authorList>
    </citation>
    <scope>NUCLEOTIDE SEQUENCE [LARGE SCALE GENOMIC DNA]</scope>
    <source>
        <strain evidence="7">CCUG 61696</strain>
    </source>
</reference>
<dbReference type="InterPro" id="IPR042122">
    <property type="entry name" value="Ser_AcTrfase_N_sf"/>
</dbReference>
<sequence length="277" mass="29525">MVADVLQLESAAKQQDAASLWAELRAEAEAAIIEEPLYAGLIQATILDQRDIWRAFAHRLAHRLGDGDLPRLAVRDLCVSAFSANPPARLNVVRDLRAIRERDPACRRFLDPFLFYKGLAALEAHRVAHWLWHEGRATLALHLQSRISEVFGADIHPAAQIGGGVFLDHATALVIGETTVVADDVSILQSVTLGGSGKQSGDRHPKIERGVLLSVGAKVLGNIRVGEGARVAAAAVVLHDVPAHTTVAGVPARVIGATGGTPAFSLDQMFGSYGEGI</sequence>
<evidence type="ECO:0000256" key="2">
    <source>
        <dbReference type="ARBA" id="ARBA00022605"/>
    </source>
</evidence>
<dbReference type="NCBIfam" id="TIGR01172">
    <property type="entry name" value="cysE"/>
    <property type="match status" value="1"/>
</dbReference>
<evidence type="ECO:0000256" key="4">
    <source>
        <dbReference type="ARBA" id="ARBA00023315"/>
    </source>
</evidence>
<dbReference type="PANTHER" id="PTHR42811">
    <property type="entry name" value="SERINE ACETYLTRANSFERASE"/>
    <property type="match status" value="1"/>
</dbReference>
<gene>
    <name evidence="6" type="primary">cysE</name>
    <name evidence="6" type="ORF">ACFQ4O_08755</name>
</gene>
<keyword evidence="3 6" id="KW-0808">Transferase</keyword>
<dbReference type="Proteomes" id="UP001597171">
    <property type="component" value="Unassembled WGS sequence"/>
</dbReference>
<dbReference type="InterPro" id="IPR011004">
    <property type="entry name" value="Trimer_LpxA-like_sf"/>
</dbReference>
<protein>
    <recommendedName>
        <fullName evidence="1">Serine acetyltransferase</fullName>
    </recommendedName>
</protein>
<dbReference type="GO" id="GO:0009001">
    <property type="term" value="F:serine O-acetyltransferase activity"/>
    <property type="evidence" value="ECO:0007669"/>
    <property type="project" value="UniProtKB-EC"/>
</dbReference>
<keyword evidence="2" id="KW-0028">Amino-acid biosynthesis</keyword>
<dbReference type="NCBIfam" id="NF041874">
    <property type="entry name" value="EPS_EpsC"/>
    <property type="match status" value="1"/>
</dbReference>
<dbReference type="Gene3D" id="2.160.10.10">
    <property type="entry name" value="Hexapeptide repeat proteins"/>
    <property type="match status" value="1"/>
</dbReference>
<dbReference type="Pfam" id="PF06426">
    <property type="entry name" value="SATase_N"/>
    <property type="match status" value="1"/>
</dbReference>
<accession>A0ABW3Z7F1</accession>
<dbReference type="Gene3D" id="1.10.3130.10">
    <property type="entry name" value="serine acetyltransferase, domain 1"/>
    <property type="match status" value="1"/>
</dbReference>
<organism evidence="6 7">
    <name type="scientific">Methylopila musalis</name>
    <dbReference type="NCBI Taxonomy" id="1134781"/>
    <lineage>
        <taxon>Bacteria</taxon>
        <taxon>Pseudomonadati</taxon>
        <taxon>Pseudomonadota</taxon>
        <taxon>Alphaproteobacteria</taxon>
        <taxon>Hyphomicrobiales</taxon>
        <taxon>Methylopilaceae</taxon>
        <taxon>Methylopila</taxon>
    </lineage>
</organism>
<dbReference type="InterPro" id="IPR005881">
    <property type="entry name" value="Ser_O-AcTrfase"/>
</dbReference>
<evidence type="ECO:0000259" key="5">
    <source>
        <dbReference type="SMART" id="SM00971"/>
    </source>
</evidence>
<feature type="domain" description="Serine acetyltransferase N-terminal" evidence="5">
    <location>
        <begin position="20"/>
        <end position="124"/>
    </location>
</feature>
<dbReference type="SMART" id="SM00971">
    <property type="entry name" value="SATase_N"/>
    <property type="match status" value="1"/>
</dbReference>
<dbReference type="InterPro" id="IPR053376">
    <property type="entry name" value="Serine_acetyltransferase"/>
</dbReference>
<evidence type="ECO:0000256" key="1">
    <source>
        <dbReference type="ARBA" id="ARBA00018522"/>
    </source>
</evidence>
<evidence type="ECO:0000313" key="7">
    <source>
        <dbReference type="Proteomes" id="UP001597171"/>
    </source>
</evidence>
<name>A0ABW3Z7F1_9HYPH</name>
<keyword evidence="4 6" id="KW-0012">Acyltransferase</keyword>
<keyword evidence="7" id="KW-1185">Reference proteome</keyword>
<comment type="caution">
    <text evidence="6">The sequence shown here is derived from an EMBL/GenBank/DDBJ whole genome shotgun (WGS) entry which is preliminary data.</text>
</comment>
<proteinExistence type="predicted"/>
<dbReference type="RefSeq" id="WP_378775318.1">
    <property type="nucleotide sequence ID" value="NZ_JBHTMX010000060.1"/>
</dbReference>
<dbReference type="EMBL" id="JBHTMX010000060">
    <property type="protein sequence ID" value="MFD1332086.1"/>
    <property type="molecule type" value="Genomic_DNA"/>
</dbReference>
<dbReference type="InterPro" id="IPR045304">
    <property type="entry name" value="LbH_SAT"/>
</dbReference>